<evidence type="ECO:0000313" key="3">
    <source>
        <dbReference type="Proteomes" id="UP000070700"/>
    </source>
</evidence>
<protein>
    <submittedName>
        <fullName evidence="2">Uncharacterized protein</fullName>
    </submittedName>
</protein>
<proteinExistence type="predicted"/>
<reference evidence="2 3" key="1">
    <citation type="submission" date="2015-10" db="EMBL/GenBank/DDBJ databases">
        <title>Full genome of DAOMC 229536 Phialocephala scopiformis, a fungal endophyte of spruce producing the potent anti-insectan compound rugulosin.</title>
        <authorList>
            <consortium name="DOE Joint Genome Institute"/>
            <person name="Walker A.K."/>
            <person name="Frasz S.L."/>
            <person name="Seifert K.A."/>
            <person name="Miller J.D."/>
            <person name="Mondo S.J."/>
            <person name="Labutti K."/>
            <person name="Lipzen A."/>
            <person name="Dockter R."/>
            <person name="Kennedy M."/>
            <person name="Grigoriev I.V."/>
            <person name="Spatafora J.W."/>
        </authorList>
    </citation>
    <scope>NUCLEOTIDE SEQUENCE [LARGE SCALE GENOMIC DNA]</scope>
    <source>
        <strain evidence="2 3">CBS 120377</strain>
    </source>
</reference>
<dbReference type="RefSeq" id="XP_018067285.1">
    <property type="nucleotide sequence ID" value="XM_018218671.1"/>
</dbReference>
<organism evidence="2 3">
    <name type="scientific">Mollisia scopiformis</name>
    <name type="common">Conifer needle endophyte fungus</name>
    <name type="synonym">Phialocephala scopiformis</name>
    <dbReference type="NCBI Taxonomy" id="149040"/>
    <lineage>
        <taxon>Eukaryota</taxon>
        <taxon>Fungi</taxon>
        <taxon>Dikarya</taxon>
        <taxon>Ascomycota</taxon>
        <taxon>Pezizomycotina</taxon>
        <taxon>Leotiomycetes</taxon>
        <taxon>Helotiales</taxon>
        <taxon>Mollisiaceae</taxon>
        <taxon>Mollisia</taxon>
    </lineage>
</organism>
<dbReference type="InParanoid" id="A0A194WYB8"/>
<feature type="compositionally biased region" description="Basic and acidic residues" evidence="1">
    <location>
        <begin position="115"/>
        <end position="132"/>
    </location>
</feature>
<feature type="region of interest" description="Disordered" evidence="1">
    <location>
        <begin position="97"/>
        <end position="132"/>
    </location>
</feature>
<keyword evidence="3" id="KW-1185">Reference proteome</keyword>
<sequence length="177" mass="19482">MQPLDHPEPTPAPSSPRNLFSSFRTHLNVPIPLFGSRSAPSQAHTGKQTQLYDLEAQRFDIPRRGSGVIIPTVKTSIRSGPAPFVLPHATSVPAAIHEEEDEDIDPLAPKMGTRAYREREKREMQRRKDEEKVAKVIADDVKVEMGGGSVGKGKEFASVIKIVKSFDLSEESKAGRS</sequence>
<gene>
    <name evidence="2" type="ORF">LY89DRAFT_721757</name>
</gene>
<feature type="region of interest" description="Disordered" evidence="1">
    <location>
        <begin position="1"/>
        <end position="21"/>
    </location>
</feature>
<accession>A0A194WYB8</accession>
<evidence type="ECO:0000313" key="2">
    <source>
        <dbReference type="EMBL" id="KUJ12930.1"/>
    </source>
</evidence>
<dbReference type="Proteomes" id="UP000070700">
    <property type="component" value="Unassembled WGS sequence"/>
</dbReference>
<evidence type="ECO:0000256" key="1">
    <source>
        <dbReference type="SAM" id="MobiDB-lite"/>
    </source>
</evidence>
<dbReference type="GeneID" id="28828397"/>
<dbReference type="KEGG" id="psco:LY89DRAFT_721757"/>
<name>A0A194WYB8_MOLSC</name>
<dbReference type="EMBL" id="KQ947423">
    <property type="protein sequence ID" value="KUJ12930.1"/>
    <property type="molecule type" value="Genomic_DNA"/>
</dbReference>
<dbReference type="AlphaFoldDB" id="A0A194WYB8"/>